<evidence type="ECO:0000313" key="2">
    <source>
        <dbReference type="EMBL" id="BBL03114.1"/>
    </source>
</evidence>
<dbReference type="EMBL" id="AP019735">
    <property type="protein sequence ID" value="BBL03114.1"/>
    <property type="molecule type" value="Genomic_DNA"/>
</dbReference>
<dbReference type="InterPro" id="IPR011048">
    <property type="entry name" value="Haem_d1_sf"/>
</dbReference>
<dbReference type="KEGG" id="acou:A5CBH24_04270"/>
<dbReference type="Proteomes" id="UP000318946">
    <property type="component" value="Chromosome"/>
</dbReference>
<evidence type="ECO:0000313" key="3">
    <source>
        <dbReference type="Proteomes" id="UP000318946"/>
    </source>
</evidence>
<dbReference type="Pfam" id="PF20138">
    <property type="entry name" value="DUF6528"/>
    <property type="match status" value="1"/>
</dbReference>
<dbReference type="Gene3D" id="2.130.10.10">
    <property type="entry name" value="YVTN repeat-like/Quinoprotein amine dehydrogenase"/>
    <property type="match status" value="1"/>
</dbReference>
<dbReference type="AlphaFoldDB" id="A0A4Y1WRE1"/>
<evidence type="ECO:0008006" key="4">
    <source>
        <dbReference type="Google" id="ProtNLM"/>
    </source>
</evidence>
<keyword evidence="1" id="KW-0732">Signal</keyword>
<feature type="chain" id="PRO_5021215720" description="Lipoprotein" evidence="1">
    <location>
        <begin position="24"/>
        <end position="340"/>
    </location>
</feature>
<dbReference type="SUPFAM" id="SSF51004">
    <property type="entry name" value="C-terminal (heme d1) domain of cytochrome cd1-nitrite reductase"/>
    <property type="match status" value="1"/>
</dbReference>
<name>A0A4Y1WRE1_9BACT</name>
<gene>
    <name evidence="2" type="ORF">A5CBH24_04270</name>
</gene>
<sequence>MIMKRRIIALLCAGCLFSLTACQEDIEITEVPMPPVEEEPEPAPDDTDKIYECKHPLLLTEQAQGRILIVDADTRETLWEWRAASAADMPDATSLMRLPSEVKAIYNRRYILATASGGGVAIIRIADKKVMFYASAGNNPHSAEVFPDGNLVVASTDNDGFLSTFRVDTVARTGQVVQKLPLTFCHSAVWDHSRGRLLATSDNKLCVFTYNGDGNDPRITKESETAIPEGNWAHDLFPVYGENALWLTNNDYAMKVSGSDLSMETVGFSQSDIKSVSSGPEGFPTVLLIPKADEWWNTKVIDTEGRTVFEQNGMQIYKARWFLDNPYSYPAKHDFVQPAK</sequence>
<protein>
    <recommendedName>
        <fullName evidence="4">Lipoprotein</fullName>
    </recommendedName>
</protein>
<evidence type="ECO:0000256" key="1">
    <source>
        <dbReference type="SAM" id="SignalP"/>
    </source>
</evidence>
<reference evidence="3" key="1">
    <citation type="submission" date="2019-06" db="EMBL/GenBank/DDBJ databases">
        <title>Alistipes onderdonkii subsp. vulgaris subsp. nov., Alistipes dispar sp. nov. and Alistipes communis sp. nov., isolated from human faeces, and creation of Alistipes onderdonkii subsp. onderdonkii subsp. nov.</title>
        <authorList>
            <person name="Sakamoto M."/>
            <person name="Ikeyama N."/>
            <person name="Ogata Y."/>
            <person name="Suda W."/>
            <person name="Iino T."/>
            <person name="Hattori M."/>
            <person name="Ohkuma M."/>
        </authorList>
    </citation>
    <scope>NUCLEOTIDE SEQUENCE [LARGE SCALE GENOMIC DNA]</scope>
    <source>
        <strain evidence="3">5CBH24</strain>
    </source>
</reference>
<feature type="signal peptide" evidence="1">
    <location>
        <begin position="1"/>
        <end position="23"/>
    </location>
</feature>
<dbReference type="PROSITE" id="PS51257">
    <property type="entry name" value="PROKAR_LIPOPROTEIN"/>
    <property type="match status" value="1"/>
</dbReference>
<proteinExistence type="predicted"/>
<organism evidence="2 3">
    <name type="scientific">Alistipes communis</name>
    <dbReference type="NCBI Taxonomy" id="2585118"/>
    <lineage>
        <taxon>Bacteria</taxon>
        <taxon>Pseudomonadati</taxon>
        <taxon>Bacteroidota</taxon>
        <taxon>Bacteroidia</taxon>
        <taxon>Bacteroidales</taxon>
        <taxon>Rikenellaceae</taxon>
        <taxon>Alistipes</taxon>
    </lineage>
</organism>
<dbReference type="InterPro" id="IPR015943">
    <property type="entry name" value="WD40/YVTN_repeat-like_dom_sf"/>
</dbReference>
<keyword evidence="3" id="KW-1185">Reference proteome</keyword>
<accession>A0A4Y1WRE1</accession>
<dbReference type="InterPro" id="IPR045383">
    <property type="entry name" value="DUF6528"/>
</dbReference>